<feature type="domain" description="Lethal giant larvae homologue 2" evidence="15">
    <location>
        <begin position="282"/>
        <end position="380"/>
    </location>
</feature>
<evidence type="ECO:0000313" key="17">
    <source>
        <dbReference type="Proteomes" id="UP001318040"/>
    </source>
</evidence>
<dbReference type="RefSeq" id="XP_032823089.1">
    <property type="nucleotide sequence ID" value="XM_032967198.1"/>
</dbReference>
<name>A0AAJ7TS69_PETMA</name>
<evidence type="ECO:0000256" key="6">
    <source>
        <dbReference type="ARBA" id="ARBA00022553"/>
    </source>
</evidence>
<dbReference type="PANTHER" id="PTHR10241:SF29">
    <property type="entry name" value="LETHAL(2) GIANT LARVAE PROTEIN"/>
    <property type="match status" value="1"/>
</dbReference>
<feature type="region of interest" description="Disordered" evidence="14">
    <location>
        <begin position="665"/>
        <end position="685"/>
    </location>
</feature>
<dbReference type="PANTHER" id="PTHR10241">
    <property type="entry name" value="LETHAL 2 GIANT LARVAE PROTEIN"/>
    <property type="match status" value="1"/>
</dbReference>
<feature type="region of interest" description="Disordered" evidence="14">
    <location>
        <begin position="1009"/>
        <end position="1031"/>
    </location>
</feature>
<dbReference type="Pfam" id="PF08596">
    <property type="entry name" value="Lgl_C"/>
    <property type="match status" value="1"/>
</dbReference>
<accession>A0AAJ7TS69</accession>
<dbReference type="GO" id="GO:0030866">
    <property type="term" value="P:cortical actin cytoskeleton organization"/>
    <property type="evidence" value="ECO:0007669"/>
    <property type="project" value="TreeGrafter"/>
</dbReference>
<dbReference type="KEGG" id="pmrn:116949652"/>
<comment type="subcellular location">
    <subcellularLocation>
        <location evidence="2">Cytoplasm</location>
    </subcellularLocation>
    <subcellularLocation>
        <location evidence="1">Endomembrane system</location>
    </subcellularLocation>
</comment>
<dbReference type="InterPro" id="IPR013905">
    <property type="entry name" value="Lgl_C_dom"/>
</dbReference>
<dbReference type="SMART" id="SM00320">
    <property type="entry name" value="WD40"/>
    <property type="match status" value="6"/>
</dbReference>
<evidence type="ECO:0000256" key="14">
    <source>
        <dbReference type="SAM" id="MobiDB-lite"/>
    </source>
</evidence>
<dbReference type="GeneID" id="116949652"/>
<evidence type="ECO:0000313" key="19">
    <source>
        <dbReference type="RefSeq" id="XP_032823090.1"/>
    </source>
</evidence>
<feature type="repeat" description="WD" evidence="13">
    <location>
        <begin position="241"/>
        <end position="275"/>
    </location>
</feature>
<dbReference type="GO" id="GO:0006893">
    <property type="term" value="P:Golgi to plasma membrane transport"/>
    <property type="evidence" value="ECO:0007669"/>
    <property type="project" value="TreeGrafter"/>
</dbReference>
<dbReference type="Proteomes" id="UP001318040">
    <property type="component" value="Chromosome 37"/>
</dbReference>
<keyword evidence="4" id="KW-0268">Exocytosis</keyword>
<comment type="similarity">
    <text evidence="3">Belongs to the WD repeat L(2)GL family.</text>
</comment>
<dbReference type="InterPro" id="IPR001680">
    <property type="entry name" value="WD40_rpt"/>
</dbReference>
<dbReference type="GO" id="GO:0045159">
    <property type="term" value="F:myosin II binding"/>
    <property type="evidence" value="ECO:0007669"/>
    <property type="project" value="TreeGrafter"/>
</dbReference>
<organism evidence="17 18">
    <name type="scientific">Petromyzon marinus</name>
    <name type="common">Sea lamprey</name>
    <dbReference type="NCBI Taxonomy" id="7757"/>
    <lineage>
        <taxon>Eukaryota</taxon>
        <taxon>Metazoa</taxon>
        <taxon>Chordata</taxon>
        <taxon>Craniata</taxon>
        <taxon>Vertebrata</taxon>
        <taxon>Cyclostomata</taxon>
        <taxon>Hyperoartia</taxon>
        <taxon>Petromyzontiformes</taxon>
        <taxon>Petromyzontidae</taxon>
        <taxon>Petromyzon</taxon>
    </lineage>
</organism>
<evidence type="ECO:0000256" key="8">
    <source>
        <dbReference type="ARBA" id="ARBA00022737"/>
    </source>
</evidence>
<dbReference type="GO" id="GO:0051294">
    <property type="term" value="P:establishment of spindle orientation"/>
    <property type="evidence" value="ECO:0007669"/>
    <property type="project" value="TreeGrafter"/>
</dbReference>
<keyword evidence="7 13" id="KW-0853">WD repeat</keyword>
<dbReference type="PRINTS" id="PR00962">
    <property type="entry name" value="LETHAL2GIANT"/>
</dbReference>
<feature type="repeat" description="WD" evidence="13">
    <location>
        <begin position="448"/>
        <end position="462"/>
    </location>
</feature>
<feature type="region of interest" description="Disordered" evidence="14">
    <location>
        <begin position="948"/>
        <end position="988"/>
    </location>
</feature>
<dbReference type="InterPro" id="IPR015943">
    <property type="entry name" value="WD40/YVTN_repeat-like_dom_sf"/>
</dbReference>
<dbReference type="GO" id="GO:0030864">
    <property type="term" value="C:cortical actin cytoskeleton"/>
    <property type="evidence" value="ECO:0007669"/>
    <property type="project" value="TreeGrafter"/>
</dbReference>
<gene>
    <name evidence="18 19" type="primary">LOC116949652</name>
</gene>
<keyword evidence="5" id="KW-0963">Cytoplasm</keyword>
<dbReference type="Pfam" id="PF08366">
    <property type="entry name" value="LLGL"/>
    <property type="match status" value="1"/>
</dbReference>
<evidence type="ECO:0000256" key="7">
    <source>
        <dbReference type="ARBA" id="ARBA00022574"/>
    </source>
</evidence>
<evidence type="ECO:0000256" key="1">
    <source>
        <dbReference type="ARBA" id="ARBA00004308"/>
    </source>
</evidence>
<evidence type="ECO:0000256" key="2">
    <source>
        <dbReference type="ARBA" id="ARBA00004496"/>
    </source>
</evidence>
<evidence type="ECO:0000256" key="5">
    <source>
        <dbReference type="ARBA" id="ARBA00022490"/>
    </source>
</evidence>
<dbReference type="RefSeq" id="XP_032823090.1">
    <property type="nucleotide sequence ID" value="XM_032967199.1"/>
</dbReference>
<dbReference type="GO" id="GO:0012505">
    <property type="term" value="C:endomembrane system"/>
    <property type="evidence" value="ECO:0007669"/>
    <property type="project" value="UniProtKB-SubCell"/>
</dbReference>
<feature type="compositionally biased region" description="Low complexity" evidence="14">
    <location>
        <begin position="1010"/>
        <end position="1020"/>
    </location>
</feature>
<evidence type="ECO:0000256" key="13">
    <source>
        <dbReference type="PROSITE-ProRule" id="PRU00221"/>
    </source>
</evidence>
<evidence type="ECO:0000256" key="11">
    <source>
        <dbReference type="ARBA" id="ARBA00074017"/>
    </source>
</evidence>
<dbReference type="InterPro" id="IPR000664">
    <property type="entry name" value="Lethal2_giant"/>
</dbReference>
<dbReference type="AlphaFoldDB" id="A0AAJ7TS69"/>
<feature type="compositionally biased region" description="Basic residues" evidence="14">
    <location>
        <begin position="665"/>
        <end position="676"/>
    </location>
</feature>
<protein>
    <recommendedName>
        <fullName evidence="11">LLGL scribble cell polarity complex component 2</fullName>
    </recommendedName>
    <alternativeName>
        <fullName evidence="12">Lethal(2) giant larvae protein homolog 2</fullName>
    </alternativeName>
</protein>
<dbReference type="FunFam" id="2.130.10.10:FF:000170">
    <property type="entry name" value="lethal(2) giant larvae protein homolog 2 isoform X2"/>
    <property type="match status" value="1"/>
</dbReference>
<dbReference type="GO" id="GO:0005096">
    <property type="term" value="F:GTPase activator activity"/>
    <property type="evidence" value="ECO:0007669"/>
    <property type="project" value="TreeGrafter"/>
</dbReference>
<evidence type="ECO:0000256" key="3">
    <source>
        <dbReference type="ARBA" id="ARBA00008070"/>
    </source>
</evidence>
<evidence type="ECO:0000256" key="10">
    <source>
        <dbReference type="ARBA" id="ARBA00023306"/>
    </source>
</evidence>
<evidence type="ECO:0000313" key="18">
    <source>
        <dbReference type="RefSeq" id="XP_032823089.1"/>
    </source>
</evidence>
<evidence type="ECO:0000256" key="9">
    <source>
        <dbReference type="ARBA" id="ARBA00023136"/>
    </source>
</evidence>
<dbReference type="GO" id="GO:0032878">
    <property type="term" value="P:regulation of establishment or maintenance of cell polarity"/>
    <property type="evidence" value="ECO:0007669"/>
    <property type="project" value="TreeGrafter"/>
</dbReference>
<feature type="compositionally biased region" description="Basic and acidic residues" evidence="14">
    <location>
        <begin position="950"/>
        <end position="965"/>
    </location>
</feature>
<evidence type="ECO:0000256" key="4">
    <source>
        <dbReference type="ARBA" id="ARBA00022483"/>
    </source>
</evidence>
<keyword evidence="8" id="KW-0677">Repeat</keyword>
<keyword evidence="17" id="KW-1185">Reference proteome</keyword>
<dbReference type="InterPro" id="IPR013577">
    <property type="entry name" value="LLGL2"/>
</dbReference>
<dbReference type="PROSITE" id="PS50082">
    <property type="entry name" value="WD_REPEATS_2"/>
    <property type="match status" value="2"/>
</dbReference>
<keyword evidence="10" id="KW-0131">Cell cycle</keyword>
<reference evidence="18 19" key="1">
    <citation type="submission" date="2025-04" db="UniProtKB">
        <authorList>
            <consortium name="RefSeq"/>
        </authorList>
    </citation>
    <scope>IDENTIFICATION</scope>
    <source>
        <tissue evidence="18 19">Sperm</tissue>
    </source>
</reference>
<dbReference type="Gene3D" id="2.130.10.10">
    <property type="entry name" value="YVTN repeat-like/Quinoprotein amine dehydrogenase"/>
    <property type="match status" value="3"/>
</dbReference>
<proteinExistence type="inferred from homology"/>
<dbReference type="GO" id="GO:0006887">
    <property type="term" value="P:exocytosis"/>
    <property type="evidence" value="ECO:0007669"/>
    <property type="project" value="UniProtKB-KW"/>
</dbReference>
<sequence length="1031" mass="113161">MMRLKLKRPGHDPHREKLKQELFAFNKTVEHGFPHQPSALAYDPDLRLMAIGTKSGAVKIYGAPGVEFTGLHRDIAIVTQLHFLPGQARVVSLLDDGSLHLWEIVEKDGYSTLTEVQAFTIPSRPGSEQHPNAPPSLARVTVLSASVAGDRLYVGTEGGVVSQLELPAMRLLDDLTLTQEDLLHGVPDEYRGGKALGPIEAVQEHPRDPNRLLVGFSRGLMLLWDQATRRMLRCFPTAQQLESVTWQRNGTQFVSSHNDGSYRVWHTGSSSAEEEDGEGGHKIPYGPYPCKAINKIQWLLTRGDPYIVLSGGMPRASYGDRHSVTVIHGTRHVAFDFTSRVIDFFTVCNEAPDSEYDAPQALIVLVEEELVAIDLRSESWAPMPPPYLASLHSSAITCSHHVSAVPLKIWERIARCGRKQEDEKNKSHAEWPVNGGINRNTEPALRDLLLTGHEDGSVRFWDASGVALKQLYKLGTANVFLTEADHAAEGEDEEWPPFRKVGCFDPYSDDPRLGIQKISLCKFSGQMALAGSAGQVLVMELNDDEVEHEVDVYTVDLLEENETFRWKGHERLTQRAGRIRFPAGFQPQLLVQCSPPASVTSLALHPEWRLVAFGTSHGLALFDLQQRRAVMSKCTLHPNDALALEGPLSRVKSLKKSLRQSFRRIRKSRTSGRKRPPRDGANKCLSTQGRLDKVQEAEGEVELAPVQRRIEARSADDSLSGVVKCIYFADTFLRDGSHHGPSLWAGTNAGIIFAYTIDVPSSERRSETPVEARLAKEIQLMHRAPVVGLTVLDGKGSPLPEPLEVLHDLAKTPEMGSSHSLLIVSEEQFKVFALPRVGAKNKFKLTATEGSRVRKVALATFASAAPAGEDYSESCLVCLTNLGEVHAYSVPALRLQARHSCMRREDVGGIASCVFTKSGQGFYLISPSEFERFSLSAKSITEPLCAVQPKARDVPTRHSAKDRQRNSTRSNGSSSSVGEGKKKGKIMENALLTDSTVLEEIQETLSSSNAAAAAAAAEAKAGGRVGAKPAP</sequence>
<dbReference type="SUPFAM" id="SSF50978">
    <property type="entry name" value="WD40 repeat-like"/>
    <property type="match status" value="2"/>
</dbReference>
<feature type="domain" description="Lethal giant larvae (Lgl)-like C-terminal" evidence="16">
    <location>
        <begin position="858"/>
        <end position="946"/>
    </location>
</feature>
<dbReference type="GO" id="GO:0008593">
    <property type="term" value="P:regulation of Notch signaling pathway"/>
    <property type="evidence" value="ECO:0007669"/>
    <property type="project" value="TreeGrafter"/>
</dbReference>
<keyword evidence="6" id="KW-0597">Phosphoprotein</keyword>
<evidence type="ECO:0000259" key="15">
    <source>
        <dbReference type="Pfam" id="PF08366"/>
    </source>
</evidence>
<evidence type="ECO:0000259" key="16">
    <source>
        <dbReference type="Pfam" id="PF08596"/>
    </source>
</evidence>
<evidence type="ECO:0000256" key="12">
    <source>
        <dbReference type="ARBA" id="ARBA00081592"/>
    </source>
</evidence>
<dbReference type="GO" id="GO:0005886">
    <property type="term" value="C:plasma membrane"/>
    <property type="evidence" value="ECO:0007669"/>
    <property type="project" value="TreeGrafter"/>
</dbReference>
<dbReference type="InterPro" id="IPR036322">
    <property type="entry name" value="WD40_repeat_dom_sf"/>
</dbReference>
<keyword evidence="9" id="KW-0472">Membrane</keyword>